<accession>A0ABT3R6F3</accession>
<dbReference type="EMBL" id="JAPEVI010000003">
    <property type="protein sequence ID" value="MCX2724744.1"/>
    <property type="molecule type" value="Genomic_DNA"/>
</dbReference>
<keyword evidence="2" id="KW-1185">Reference proteome</keyword>
<dbReference type="RefSeq" id="WP_265964993.1">
    <property type="nucleotide sequence ID" value="NZ_JAPEVI010000003.1"/>
</dbReference>
<name>A0ABT3R6F3_9HYPH</name>
<organism evidence="1 2">
    <name type="scientific">Roseibium salinum</name>
    <dbReference type="NCBI Taxonomy" id="1604349"/>
    <lineage>
        <taxon>Bacteria</taxon>
        <taxon>Pseudomonadati</taxon>
        <taxon>Pseudomonadota</taxon>
        <taxon>Alphaproteobacteria</taxon>
        <taxon>Hyphomicrobiales</taxon>
        <taxon>Stappiaceae</taxon>
        <taxon>Roseibium</taxon>
    </lineage>
</organism>
<comment type="caution">
    <text evidence="1">The sequence shown here is derived from an EMBL/GenBank/DDBJ whole genome shotgun (WGS) entry which is preliminary data.</text>
</comment>
<reference evidence="1 2" key="1">
    <citation type="journal article" date="2016" name="Int. J. Syst. Evol. Microbiol.">
        <title>Labrenzia salina sp. nov., isolated from the rhizosphere of the halophyte Arthrocnemum macrostachyum.</title>
        <authorList>
            <person name="Camacho M."/>
            <person name="Redondo-Gomez S."/>
            <person name="Rodriguez-Llorente I."/>
            <person name="Rohde M."/>
            <person name="Sproer C."/>
            <person name="Schumann P."/>
            <person name="Klenk H.P."/>
            <person name="Montero-Calasanz M.D.C."/>
        </authorList>
    </citation>
    <scope>NUCLEOTIDE SEQUENCE [LARGE SCALE GENOMIC DNA]</scope>
    <source>
        <strain evidence="1 2">DSM 29163</strain>
    </source>
</reference>
<dbReference type="Gene3D" id="3.40.50.150">
    <property type="entry name" value="Vaccinia Virus protein VP39"/>
    <property type="match status" value="1"/>
</dbReference>
<gene>
    <name evidence="1" type="ORF">ON753_20620</name>
</gene>
<evidence type="ECO:0000313" key="2">
    <source>
        <dbReference type="Proteomes" id="UP001300261"/>
    </source>
</evidence>
<evidence type="ECO:0008006" key="3">
    <source>
        <dbReference type="Google" id="ProtNLM"/>
    </source>
</evidence>
<dbReference type="Proteomes" id="UP001300261">
    <property type="component" value="Unassembled WGS sequence"/>
</dbReference>
<proteinExistence type="predicted"/>
<protein>
    <recommendedName>
        <fullName evidence="3">Histidine-specific methyltransferase SAM-dependent domain-containing protein</fullName>
    </recommendedName>
</protein>
<sequence length="344" mass="38791">MTLALTIGQPDHLDVNERPLSLQRRVHRAIASHTEFSLDRIVTQDNRVKYTNAGRPKSSADHLDEVFRLMRELNEAGVGSHALGRLSETGSSFRRALEDICAKVAETFSGKPLIYVELGPEPVKTGFIVKTLLELGVEIDRYIAVDINPMSSAHMRAALEEILPDTPLEFVTTSFDAFRLSDAVEDDGPAALITMLGFQEGNDDPFVVNQWLRDIARPGDYLLSESQLYADRHIENIPAFYAHPAMQRFSRIAFEQAVDRSAPSVNRFFLLPVTFHDGQTAQVAILGEEFSSTIKGRNLHVSNFCLKLNLDQYRHYRRHGGHFEITGETLTDDETLHFQLSRRI</sequence>
<dbReference type="InterPro" id="IPR029063">
    <property type="entry name" value="SAM-dependent_MTases_sf"/>
</dbReference>
<evidence type="ECO:0000313" key="1">
    <source>
        <dbReference type="EMBL" id="MCX2724744.1"/>
    </source>
</evidence>